<feature type="transmembrane region" description="Helical" evidence="5">
    <location>
        <begin position="79"/>
        <end position="98"/>
    </location>
</feature>
<protein>
    <submittedName>
        <fullName evidence="6">SecY-independent transporter protein</fullName>
    </submittedName>
</protein>
<keyword evidence="2 5" id="KW-0812">Transmembrane</keyword>
<sequence>MLGSNPNTLKINLDKINFLLYSYSIELLYRLSYIVISFIFCIIITFLNVQTLLLVETYPFLQFLSKKFIVTGTTDLIDVVWVLVFSTSLLSSFPLFFYQLIQFSKNSWYIYQISFSLKLLISSLTVYLVSLVFCYTTFLPVVLEFLAQWETKQTGSILNIKIEFRILSYIRWILSFRYVFSFSILTVFLWVTFIYLLLNPIIAYRTVKSRRKLFVFLTIFSFFLLIPPNVFLQFFIISNAFIFYEVLFFFFCYKTYNT</sequence>
<evidence type="ECO:0000256" key="1">
    <source>
        <dbReference type="ARBA" id="ARBA00004141"/>
    </source>
</evidence>
<accession>A0A342RZ79</accession>
<feature type="transmembrane region" description="Helical" evidence="5">
    <location>
        <begin position="31"/>
        <end position="55"/>
    </location>
</feature>
<feature type="transmembrane region" description="Helical" evidence="5">
    <location>
        <begin position="232"/>
        <end position="253"/>
    </location>
</feature>
<dbReference type="InterPro" id="IPR002033">
    <property type="entry name" value="TatC"/>
</dbReference>
<feature type="transmembrane region" description="Helical" evidence="5">
    <location>
        <begin position="178"/>
        <end position="198"/>
    </location>
</feature>
<dbReference type="AlphaFoldDB" id="A0A342RZ79"/>
<dbReference type="Pfam" id="PF00902">
    <property type="entry name" value="TatC"/>
    <property type="match status" value="1"/>
</dbReference>
<keyword evidence="4 5" id="KW-0472">Membrane</keyword>
<evidence type="ECO:0000256" key="3">
    <source>
        <dbReference type="ARBA" id="ARBA00022989"/>
    </source>
</evidence>
<keyword evidence="3 5" id="KW-1133">Transmembrane helix</keyword>
<gene>
    <name evidence="6" type="primary">ymf16</name>
</gene>
<dbReference type="EMBL" id="KX525587">
    <property type="protein sequence ID" value="AOL58025.1"/>
    <property type="molecule type" value="Genomic_DNA"/>
</dbReference>
<reference evidence="6" key="1">
    <citation type="journal article" date="2016" name="Mitochondrial DNA Part B Resour">
        <title>Organellar genome analysis of the heteromorphic red alga Mastocarpus papillatus (Phyllophoraceae, Rhodophyta).</title>
        <authorList>
            <person name="Hughey J.R."/>
            <person name="Mumford T.F."/>
            <person name="Navarrete-Fernandez T.M."/>
            <person name="Huber S.R."/>
            <person name="Freese J.M."/>
            <person name="Murray E.M.C."/>
            <person name="Sissini M.N."/>
            <person name="Gentilhomme A."/>
        </authorList>
    </citation>
    <scope>NUCLEOTIDE SEQUENCE</scope>
</reference>
<evidence type="ECO:0000313" key="6">
    <source>
        <dbReference type="EMBL" id="AOL58025.1"/>
    </source>
</evidence>
<organism evidence="6">
    <name type="scientific">Mastocarpus papillatus</name>
    <dbReference type="NCBI Taxonomy" id="31436"/>
    <lineage>
        <taxon>Eukaryota</taxon>
        <taxon>Rhodophyta</taxon>
        <taxon>Florideophyceae</taxon>
        <taxon>Rhodymeniophycidae</taxon>
        <taxon>Gigartinales</taxon>
        <taxon>Phyllophoraceae</taxon>
        <taxon>Mastocarpus</taxon>
    </lineage>
</organism>
<proteinExistence type="predicted"/>
<geneLocation type="mitochondrion" evidence="6"/>
<feature type="transmembrane region" description="Helical" evidence="5">
    <location>
        <begin position="119"/>
        <end position="143"/>
    </location>
</feature>
<feature type="transmembrane region" description="Helical" evidence="5">
    <location>
        <begin position="210"/>
        <end position="226"/>
    </location>
</feature>
<name>A0A342RZ79_9FLOR</name>
<evidence type="ECO:0000256" key="5">
    <source>
        <dbReference type="SAM" id="Phobius"/>
    </source>
</evidence>
<evidence type="ECO:0000256" key="4">
    <source>
        <dbReference type="ARBA" id="ARBA00023136"/>
    </source>
</evidence>
<dbReference type="GeneID" id="29071976"/>
<evidence type="ECO:0000256" key="2">
    <source>
        <dbReference type="ARBA" id="ARBA00022692"/>
    </source>
</evidence>
<dbReference type="GO" id="GO:0016020">
    <property type="term" value="C:membrane"/>
    <property type="evidence" value="ECO:0007669"/>
    <property type="project" value="UniProtKB-SubCell"/>
</dbReference>
<comment type="subcellular location">
    <subcellularLocation>
        <location evidence="1">Membrane</location>
        <topology evidence="1">Multi-pass membrane protein</topology>
    </subcellularLocation>
</comment>
<dbReference type="RefSeq" id="YP_009295541.1">
    <property type="nucleotide sequence ID" value="NC_031166.1"/>
</dbReference>
<keyword evidence="6" id="KW-0496">Mitochondrion</keyword>